<dbReference type="InterPro" id="IPR007711">
    <property type="entry name" value="HigB-1"/>
</dbReference>
<dbReference type="RefSeq" id="WP_394303030.1">
    <property type="nucleotide sequence ID" value="NZ_JBHMQT010000044.1"/>
</dbReference>
<keyword evidence="2" id="KW-1185">Reference proteome</keyword>
<dbReference type="Gene3D" id="3.30.2310.20">
    <property type="entry name" value="RelE-like"/>
    <property type="match status" value="1"/>
</dbReference>
<dbReference type="InterPro" id="IPR035093">
    <property type="entry name" value="RelE/ParE_toxin_dom_sf"/>
</dbReference>
<gene>
    <name evidence="1" type="ORF">ACFHYQ_21435</name>
</gene>
<evidence type="ECO:0000313" key="2">
    <source>
        <dbReference type="Proteomes" id="UP001589870"/>
    </source>
</evidence>
<reference evidence="1 2" key="1">
    <citation type="submission" date="2024-09" db="EMBL/GenBank/DDBJ databases">
        <authorList>
            <person name="Sun Q."/>
            <person name="Mori K."/>
        </authorList>
    </citation>
    <scope>NUCLEOTIDE SEQUENCE [LARGE SCALE GENOMIC DNA]</scope>
    <source>
        <strain evidence="1 2">TBRC 1851</strain>
    </source>
</reference>
<proteinExistence type="predicted"/>
<protein>
    <submittedName>
        <fullName evidence="1">Type II toxin-antitoxin system RelE/ParE family toxin</fullName>
    </submittedName>
</protein>
<comment type="caution">
    <text evidence="1">The sequence shown here is derived from an EMBL/GenBank/DDBJ whole genome shotgun (WGS) entry which is preliminary data.</text>
</comment>
<evidence type="ECO:0000313" key="1">
    <source>
        <dbReference type="EMBL" id="MFC0864860.1"/>
    </source>
</evidence>
<dbReference type="SUPFAM" id="SSF143011">
    <property type="entry name" value="RelE-like"/>
    <property type="match status" value="1"/>
</dbReference>
<organism evidence="1 2">
    <name type="scientific">Sphaerimonospora cavernae</name>
    <dbReference type="NCBI Taxonomy" id="1740611"/>
    <lineage>
        <taxon>Bacteria</taxon>
        <taxon>Bacillati</taxon>
        <taxon>Actinomycetota</taxon>
        <taxon>Actinomycetes</taxon>
        <taxon>Streptosporangiales</taxon>
        <taxon>Streptosporangiaceae</taxon>
        <taxon>Sphaerimonospora</taxon>
    </lineage>
</organism>
<name>A0ABV6U9K2_9ACTN</name>
<dbReference type="Proteomes" id="UP001589870">
    <property type="component" value="Unassembled WGS sequence"/>
</dbReference>
<dbReference type="EMBL" id="JBHMQT010000044">
    <property type="protein sequence ID" value="MFC0864860.1"/>
    <property type="molecule type" value="Genomic_DNA"/>
</dbReference>
<accession>A0ABV6U9K2</accession>
<dbReference type="Pfam" id="PF05015">
    <property type="entry name" value="HigB-like_toxin"/>
    <property type="match status" value="1"/>
</dbReference>
<sequence>MYYENARFRKRCESDQERRKHFGHDRANALAKRIQQFQQTETLDEMRMLGGRCEELTGDRKGQLSVRLDANYRLIFEPEEWIADDQGSLDWTAVMAVVLIEIVDYH</sequence>